<name>A0AAD6YP78_9AGAR</name>
<feature type="region of interest" description="Disordered" evidence="3">
    <location>
        <begin position="117"/>
        <end position="148"/>
    </location>
</feature>
<feature type="region of interest" description="Disordered" evidence="3">
    <location>
        <begin position="344"/>
        <end position="376"/>
    </location>
</feature>
<feature type="region of interest" description="Disordered" evidence="3">
    <location>
        <begin position="1"/>
        <end position="37"/>
    </location>
</feature>
<feature type="region of interest" description="Disordered" evidence="3">
    <location>
        <begin position="165"/>
        <end position="184"/>
    </location>
</feature>
<evidence type="ECO:0000256" key="2">
    <source>
        <dbReference type="ARBA" id="ARBA00023242"/>
    </source>
</evidence>
<dbReference type="InterPro" id="IPR046347">
    <property type="entry name" value="bZIP_sf"/>
</dbReference>
<feature type="compositionally biased region" description="Pro residues" evidence="3">
    <location>
        <begin position="359"/>
        <end position="369"/>
    </location>
</feature>
<dbReference type="InterPro" id="IPR018287">
    <property type="entry name" value="Hap4_TF_heteromerisation"/>
</dbReference>
<evidence type="ECO:0000256" key="1">
    <source>
        <dbReference type="ARBA" id="ARBA00004123"/>
    </source>
</evidence>
<dbReference type="Proteomes" id="UP001219525">
    <property type="component" value="Unassembled WGS sequence"/>
</dbReference>
<protein>
    <recommendedName>
        <fullName evidence="4">BZIP domain-containing protein</fullName>
    </recommendedName>
</protein>
<dbReference type="GO" id="GO:0001228">
    <property type="term" value="F:DNA-binding transcription activator activity, RNA polymerase II-specific"/>
    <property type="evidence" value="ECO:0007669"/>
    <property type="project" value="TreeGrafter"/>
</dbReference>
<dbReference type="SUPFAM" id="SSF57959">
    <property type="entry name" value="Leucine zipper domain"/>
    <property type="match status" value="1"/>
</dbReference>
<dbReference type="GO" id="GO:0090575">
    <property type="term" value="C:RNA polymerase II transcription regulator complex"/>
    <property type="evidence" value="ECO:0007669"/>
    <property type="project" value="TreeGrafter"/>
</dbReference>
<feature type="compositionally biased region" description="Basic and acidic residues" evidence="3">
    <location>
        <begin position="117"/>
        <end position="133"/>
    </location>
</feature>
<dbReference type="PROSITE" id="PS00036">
    <property type="entry name" value="BZIP_BASIC"/>
    <property type="match status" value="1"/>
</dbReference>
<feature type="domain" description="BZIP" evidence="4">
    <location>
        <begin position="47"/>
        <end position="61"/>
    </location>
</feature>
<organism evidence="5 6">
    <name type="scientific">Mycena pura</name>
    <dbReference type="NCBI Taxonomy" id="153505"/>
    <lineage>
        <taxon>Eukaryota</taxon>
        <taxon>Fungi</taxon>
        <taxon>Dikarya</taxon>
        <taxon>Basidiomycota</taxon>
        <taxon>Agaricomycotina</taxon>
        <taxon>Agaricomycetes</taxon>
        <taxon>Agaricomycetidae</taxon>
        <taxon>Agaricales</taxon>
        <taxon>Marasmiineae</taxon>
        <taxon>Mycenaceae</taxon>
        <taxon>Mycena</taxon>
    </lineage>
</organism>
<accession>A0AAD6YP78</accession>
<evidence type="ECO:0000313" key="6">
    <source>
        <dbReference type="Proteomes" id="UP001219525"/>
    </source>
</evidence>
<dbReference type="SMART" id="SM00338">
    <property type="entry name" value="BRLZ"/>
    <property type="match status" value="1"/>
</dbReference>
<dbReference type="EMBL" id="JARJCW010000004">
    <property type="protein sequence ID" value="KAJ7225417.1"/>
    <property type="molecule type" value="Genomic_DNA"/>
</dbReference>
<dbReference type="PANTHER" id="PTHR40621">
    <property type="entry name" value="TRANSCRIPTION FACTOR KAPC-RELATED"/>
    <property type="match status" value="1"/>
</dbReference>
<proteinExistence type="predicted"/>
<dbReference type="CDD" id="cd14688">
    <property type="entry name" value="bZIP_YAP"/>
    <property type="match status" value="1"/>
</dbReference>
<dbReference type="Gene3D" id="1.20.5.170">
    <property type="match status" value="1"/>
</dbReference>
<feature type="compositionally biased region" description="Polar residues" evidence="3">
    <location>
        <begin position="348"/>
        <end position="357"/>
    </location>
</feature>
<dbReference type="InterPro" id="IPR050936">
    <property type="entry name" value="AP-1-like"/>
</dbReference>
<evidence type="ECO:0000259" key="4">
    <source>
        <dbReference type="PROSITE" id="PS00036"/>
    </source>
</evidence>
<comment type="caution">
    <text evidence="5">The sequence shown here is derived from an EMBL/GenBank/DDBJ whole genome shotgun (WGS) entry which is preliminary data.</text>
</comment>
<comment type="subcellular location">
    <subcellularLocation>
        <location evidence="1">Nucleus</location>
    </subcellularLocation>
</comment>
<dbReference type="PANTHER" id="PTHR40621:SF7">
    <property type="entry name" value="BZIP DOMAIN-CONTAINING PROTEIN"/>
    <property type="match status" value="1"/>
</dbReference>
<reference evidence="5" key="1">
    <citation type="submission" date="2023-03" db="EMBL/GenBank/DDBJ databases">
        <title>Massive genome expansion in bonnet fungi (Mycena s.s.) driven by repeated elements and novel gene families across ecological guilds.</title>
        <authorList>
            <consortium name="Lawrence Berkeley National Laboratory"/>
            <person name="Harder C.B."/>
            <person name="Miyauchi S."/>
            <person name="Viragh M."/>
            <person name="Kuo A."/>
            <person name="Thoen E."/>
            <person name="Andreopoulos B."/>
            <person name="Lu D."/>
            <person name="Skrede I."/>
            <person name="Drula E."/>
            <person name="Henrissat B."/>
            <person name="Morin E."/>
            <person name="Kohler A."/>
            <person name="Barry K."/>
            <person name="LaButti K."/>
            <person name="Morin E."/>
            <person name="Salamov A."/>
            <person name="Lipzen A."/>
            <person name="Mereny Z."/>
            <person name="Hegedus B."/>
            <person name="Baldrian P."/>
            <person name="Stursova M."/>
            <person name="Weitz H."/>
            <person name="Taylor A."/>
            <person name="Grigoriev I.V."/>
            <person name="Nagy L.G."/>
            <person name="Martin F."/>
            <person name="Kauserud H."/>
        </authorList>
    </citation>
    <scope>NUCLEOTIDE SEQUENCE</scope>
    <source>
        <strain evidence="5">9144</strain>
    </source>
</reference>
<feature type="region of interest" description="Disordered" evidence="3">
    <location>
        <begin position="421"/>
        <end position="448"/>
    </location>
</feature>
<evidence type="ECO:0000256" key="3">
    <source>
        <dbReference type="SAM" id="MobiDB-lite"/>
    </source>
</evidence>
<evidence type="ECO:0000313" key="5">
    <source>
        <dbReference type="EMBL" id="KAJ7225417.1"/>
    </source>
</evidence>
<dbReference type="AlphaFoldDB" id="A0AAD6YP78"/>
<gene>
    <name evidence="5" type="ORF">GGX14DRAFT_349720</name>
</gene>
<dbReference type="Pfam" id="PF10297">
    <property type="entry name" value="Hap4_Hap_bind"/>
    <property type="match status" value="1"/>
</dbReference>
<keyword evidence="2" id="KW-0539">Nucleus</keyword>
<sequence length="508" mass="55966">MASAAPTLWATPSKEWVIAPKPKPGRKPKKDPAPVQTDDQLVHCKGRRVQNRAAQRAFRERKQSQLADLQARVQSYEQGEIERNVALQNVAKRLKEENDALRRENAVLKEKLLKVEQERDAHDNDRKRWRDDSPASSVASNSRRKKYKVDHDVLDTQVPRFAHPYISSPQSLVSSPDSSSDTRFPSVPFDPQPDAFAAFSNLKSESGAFPQFDCGFCNGPDTPCVCRDVFQQTSVHEHKQINVTSMRAIVLGAPPPPPPLEEPSILDNLPPYEPPVPLRLRPRGPTTNTIFQVSPTVQPTMPPQPTCSGDPSNCSACADDSFGKAFCEKLSTLPLCEDCPCAPDGSADPSQKSSSLQHPHPPLANPAPTHPVSVSSFVRPDVPAETIPTNDAWRRLKSHPNVGFADLNMLADVVARRSKCTGPRITASPPPLSEESVSVPAGTSSEQPVLLTDPHAHFREKERARTSATPPQVQCGHQRVREVRADAVREALRLLDSMPQWKGPVLNQ</sequence>
<dbReference type="GO" id="GO:0000976">
    <property type="term" value="F:transcription cis-regulatory region binding"/>
    <property type="evidence" value="ECO:0007669"/>
    <property type="project" value="InterPro"/>
</dbReference>
<dbReference type="InterPro" id="IPR004827">
    <property type="entry name" value="bZIP"/>
</dbReference>
<keyword evidence="6" id="KW-1185">Reference proteome</keyword>